<proteinExistence type="predicted"/>
<dbReference type="RefSeq" id="WP_406790681.1">
    <property type="nucleotide sequence ID" value="NZ_JBJHZX010000003.1"/>
</dbReference>
<keyword evidence="1" id="KW-0472">Membrane</keyword>
<comment type="caution">
    <text evidence="2">The sequence shown here is derived from an EMBL/GenBank/DDBJ whole genome shotgun (WGS) entry which is preliminary data.</text>
</comment>
<keyword evidence="3" id="KW-1185">Reference proteome</keyword>
<protein>
    <submittedName>
        <fullName evidence="2">CBO0543 family protein</fullName>
    </submittedName>
</protein>
<organism evidence="2 3">
    <name type="scientific">Candidatus Clostridium eludens</name>
    <dbReference type="NCBI Taxonomy" id="3381663"/>
    <lineage>
        <taxon>Bacteria</taxon>
        <taxon>Bacillati</taxon>
        <taxon>Bacillota</taxon>
        <taxon>Clostridia</taxon>
        <taxon>Eubacteriales</taxon>
        <taxon>Clostridiaceae</taxon>
        <taxon>Clostridium</taxon>
    </lineage>
</organism>
<sequence length="149" mass="17430">MILNIILGFIIPWIFGTVLYFKNKRIVLIIAPFSSILAYTVNEFCFHLNFWRLAPLNIQDDYTSTSVNLGLYPILGCCLIYCIWRNRINPYLIVFIFALGTTTFEYAGFLLKLVTYGNGWNIGWSFISYFIPYLLLCLYYLKLKAIKVF</sequence>
<evidence type="ECO:0000313" key="3">
    <source>
        <dbReference type="Proteomes" id="UP001623660"/>
    </source>
</evidence>
<name>A0ABW8SH57_9CLOT</name>
<keyword evidence="1" id="KW-0812">Transmembrane</keyword>
<feature type="transmembrane region" description="Helical" evidence="1">
    <location>
        <begin position="62"/>
        <end position="84"/>
    </location>
</feature>
<dbReference type="InterPro" id="IPR048147">
    <property type="entry name" value="CBO0543-like"/>
</dbReference>
<reference evidence="2 3" key="1">
    <citation type="submission" date="2024-11" db="EMBL/GenBank/DDBJ databases">
        <authorList>
            <person name="Heng Y.C."/>
            <person name="Lim A.C.H."/>
            <person name="Lee J.K.Y."/>
            <person name="Kittelmann S."/>
        </authorList>
    </citation>
    <scope>NUCLEOTIDE SEQUENCE [LARGE SCALE GENOMIC DNA]</scope>
    <source>
        <strain evidence="2 3">WILCCON 0269</strain>
    </source>
</reference>
<feature type="transmembrane region" description="Helical" evidence="1">
    <location>
        <begin position="6"/>
        <end position="21"/>
    </location>
</feature>
<feature type="transmembrane region" description="Helical" evidence="1">
    <location>
        <begin position="91"/>
        <end position="110"/>
    </location>
</feature>
<feature type="transmembrane region" description="Helical" evidence="1">
    <location>
        <begin position="28"/>
        <end position="50"/>
    </location>
</feature>
<keyword evidence="1" id="KW-1133">Transmembrane helix</keyword>
<gene>
    <name evidence="2" type="ORF">ACJDU8_03060</name>
</gene>
<evidence type="ECO:0000313" key="2">
    <source>
        <dbReference type="EMBL" id="MFL0194558.1"/>
    </source>
</evidence>
<dbReference type="EMBL" id="JBJHZX010000003">
    <property type="protein sequence ID" value="MFL0194558.1"/>
    <property type="molecule type" value="Genomic_DNA"/>
</dbReference>
<evidence type="ECO:0000256" key="1">
    <source>
        <dbReference type="SAM" id="Phobius"/>
    </source>
</evidence>
<dbReference type="Proteomes" id="UP001623660">
    <property type="component" value="Unassembled WGS sequence"/>
</dbReference>
<accession>A0ABW8SH57</accession>
<dbReference type="NCBIfam" id="NF041644">
    <property type="entry name" value="CBO0543_fam"/>
    <property type="match status" value="1"/>
</dbReference>
<feature type="transmembrane region" description="Helical" evidence="1">
    <location>
        <begin position="122"/>
        <end position="141"/>
    </location>
</feature>